<proteinExistence type="predicted"/>
<comment type="caution">
    <text evidence="1">The sequence shown here is derived from an EMBL/GenBank/DDBJ whole genome shotgun (WGS) entry which is preliminary data.</text>
</comment>
<name>A0A8X7CGM9_9ARAC</name>
<organism evidence="1 2">
    <name type="scientific">Trichonephila inaurata madagascariensis</name>
    <dbReference type="NCBI Taxonomy" id="2747483"/>
    <lineage>
        <taxon>Eukaryota</taxon>
        <taxon>Metazoa</taxon>
        <taxon>Ecdysozoa</taxon>
        <taxon>Arthropoda</taxon>
        <taxon>Chelicerata</taxon>
        <taxon>Arachnida</taxon>
        <taxon>Araneae</taxon>
        <taxon>Araneomorphae</taxon>
        <taxon>Entelegynae</taxon>
        <taxon>Araneoidea</taxon>
        <taxon>Nephilidae</taxon>
        <taxon>Trichonephila</taxon>
        <taxon>Trichonephila inaurata</taxon>
    </lineage>
</organism>
<keyword evidence="2" id="KW-1185">Reference proteome</keyword>
<protein>
    <submittedName>
        <fullName evidence="1">Uncharacterized protein</fullName>
    </submittedName>
</protein>
<reference evidence="1" key="1">
    <citation type="submission" date="2020-08" db="EMBL/GenBank/DDBJ databases">
        <title>Multicomponent nature underlies the extraordinary mechanical properties of spider dragline silk.</title>
        <authorList>
            <person name="Kono N."/>
            <person name="Nakamura H."/>
            <person name="Mori M."/>
            <person name="Yoshida Y."/>
            <person name="Ohtoshi R."/>
            <person name="Malay A.D."/>
            <person name="Moran D.A.P."/>
            <person name="Tomita M."/>
            <person name="Numata K."/>
            <person name="Arakawa K."/>
        </authorList>
    </citation>
    <scope>NUCLEOTIDE SEQUENCE</scope>
</reference>
<evidence type="ECO:0000313" key="2">
    <source>
        <dbReference type="Proteomes" id="UP000886998"/>
    </source>
</evidence>
<dbReference type="EMBL" id="BMAV01019070">
    <property type="protein sequence ID" value="GFY71764.1"/>
    <property type="molecule type" value="Genomic_DNA"/>
</dbReference>
<dbReference type="Proteomes" id="UP000886998">
    <property type="component" value="Unassembled WGS sequence"/>
</dbReference>
<gene>
    <name evidence="1" type="ORF">TNIN_352841</name>
</gene>
<dbReference type="AlphaFoldDB" id="A0A8X7CGM9"/>
<accession>A0A8X7CGM9</accession>
<evidence type="ECO:0000313" key="1">
    <source>
        <dbReference type="EMBL" id="GFY71764.1"/>
    </source>
</evidence>
<sequence>MGERKPGSSLKSFVLVKRASDRTFRQEAGEHLGGGYPREGWMGSSGGIPAIRGSGLPFPFVIERFFWGHVHHANLKSRVEYSSRW</sequence>